<protein>
    <submittedName>
        <fullName evidence="1">Uncharacterized protein</fullName>
    </submittedName>
</protein>
<name>A0A1L9C1U3_9EURY</name>
<sequence>MRLPGAYRSLTRPSSVLEPSHSPAGINAIIRLLTPVSVRYATYTRSHRALLGQKEHIHPSRAKLLAWCIKYGLAGIRTQGLCLAKAAIFQLIYKPLVSQRCWII</sequence>
<reference evidence="1 2" key="1">
    <citation type="submission" date="2014-12" db="EMBL/GenBank/DDBJ databases">
        <title>The genome sequence of Methanohalophilus portucalensis strain FDF1.</title>
        <authorList>
            <person name="Lai M.-C."/>
            <person name="Lai S.-J."/>
        </authorList>
    </citation>
    <scope>NUCLEOTIDE SEQUENCE [LARGE SCALE GENOMIC DNA]</scope>
    <source>
        <strain evidence="1 2">FDF-1</strain>
    </source>
</reference>
<organism evidence="1 2">
    <name type="scientific">Methanohalophilus portucalensis FDF-1</name>
    <dbReference type="NCBI Taxonomy" id="523843"/>
    <lineage>
        <taxon>Archaea</taxon>
        <taxon>Methanobacteriati</taxon>
        <taxon>Methanobacteriota</taxon>
        <taxon>Stenosarchaea group</taxon>
        <taxon>Methanomicrobia</taxon>
        <taxon>Methanosarcinales</taxon>
        <taxon>Methanosarcinaceae</taxon>
        <taxon>Methanohalophilus</taxon>
    </lineage>
</organism>
<evidence type="ECO:0000313" key="1">
    <source>
        <dbReference type="EMBL" id="OJH48406.1"/>
    </source>
</evidence>
<evidence type="ECO:0000313" key="2">
    <source>
        <dbReference type="Proteomes" id="UP000185713"/>
    </source>
</evidence>
<dbReference type="EMBL" id="JWTK01000010">
    <property type="protein sequence ID" value="OJH48406.1"/>
    <property type="molecule type" value="Genomic_DNA"/>
</dbReference>
<dbReference type="Proteomes" id="UP000185713">
    <property type="component" value="Unassembled WGS sequence"/>
</dbReference>
<proteinExistence type="predicted"/>
<gene>
    <name evidence="1" type="ORF">MPF_2098</name>
</gene>
<accession>A0A1L9C1U3</accession>
<dbReference type="AlphaFoldDB" id="A0A1L9C1U3"/>
<comment type="caution">
    <text evidence="1">The sequence shown here is derived from an EMBL/GenBank/DDBJ whole genome shotgun (WGS) entry which is preliminary data.</text>
</comment>